<dbReference type="SUPFAM" id="SSF109640">
    <property type="entry name" value="KRAB domain (Kruppel-associated box)"/>
    <property type="match status" value="2"/>
</dbReference>
<feature type="region of interest" description="Disordered" evidence="1">
    <location>
        <begin position="1"/>
        <end position="80"/>
    </location>
</feature>
<dbReference type="GO" id="GO:0006355">
    <property type="term" value="P:regulation of DNA-templated transcription"/>
    <property type="evidence" value="ECO:0007669"/>
    <property type="project" value="InterPro"/>
</dbReference>
<accession>A0A2K6V2F9</accession>
<evidence type="ECO:0000256" key="1">
    <source>
        <dbReference type="SAM" id="MobiDB-lite"/>
    </source>
</evidence>
<dbReference type="GeneTree" id="ENSGT00940000162376"/>
<dbReference type="InterPro" id="IPR036051">
    <property type="entry name" value="KRAB_dom_sf"/>
</dbReference>
<protein>
    <submittedName>
        <fullName evidence="3">ZFP28 zinc finger protein</fullName>
    </submittedName>
</protein>
<feature type="domain" description="KRAB" evidence="2">
    <location>
        <begin position="232"/>
        <end position="299"/>
    </location>
</feature>
<dbReference type="AlphaFoldDB" id="A0A2K6V2F9"/>
<evidence type="ECO:0000259" key="2">
    <source>
        <dbReference type="PROSITE" id="PS50805"/>
    </source>
</evidence>
<dbReference type="CDD" id="cd07765">
    <property type="entry name" value="KRAB_A-box"/>
    <property type="match status" value="2"/>
</dbReference>
<reference evidence="3" key="1">
    <citation type="submission" date="2025-08" db="UniProtKB">
        <authorList>
            <consortium name="Ensembl"/>
        </authorList>
    </citation>
    <scope>IDENTIFICATION</scope>
</reference>
<dbReference type="Pfam" id="PF01352">
    <property type="entry name" value="KRAB"/>
    <property type="match status" value="2"/>
</dbReference>
<feature type="domain" description="KRAB" evidence="2">
    <location>
        <begin position="103"/>
        <end position="174"/>
    </location>
</feature>
<feature type="compositionally biased region" description="Low complexity" evidence="1">
    <location>
        <begin position="29"/>
        <end position="44"/>
    </location>
</feature>
<dbReference type="Gene3D" id="6.10.140.140">
    <property type="match status" value="1"/>
</dbReference>
<dbReference type="Ensembl" id="ENSSBOT00000055284.1">
    <property type="protein sequence ID" value="ENSSBOP00000038334.1"/>
    <property type="gene ID" value="ENSSBOG00000035243.1"/>
</dbReference>
<evidence type="ECO:0000313" key="4">
    <source>
        <dbReference type="Proteomes" id="UP000233220"/>
    </source>
</evidence>
<organism evidence="3 4">
    <name type="scientific">Saimiri boliviensis boliviensis</name>
    <name type="common">Bolivian squirrel monkey</name>
    <dbReference type="NCBI Taxonomy" id="39432"/>
    <lineage>
        <taxon>Eukaryota</taxon>
        <taxon>Metazoa</taxon>
        <taxon>Chordata</taxon>
        <taxon>Craniata</taxon>
        <taxon>Vertebrata</taxon>
        <taxon>Euteleostomi</taxon>
        <taxon>Mammalia</taxon>
        <taxon>Eutheria</taxon>
        <taxon>Euarchontoglires</taxon>
        <taxon>Primates</taxon>
        <taxon>Haplorrhini</taxon>
        <taxon>Platyrrhini</taxon>
        <taxon>Cebidae</taxon>
        <taxon>Saimiriinae</taxon>
        <taxon>Saimiri</taxon>
    </lineage>
</organism>
<keyword evidence="4" id="KW-1185">Reference proteome</keyword>
<proteinExistence type="predicted"/>
<dbReference type="PANTHER" id="PTHR23232:SF140">
    <property type="entry name" value="ZFP92 ZINC FINGER PROTEIN"/>
    <property type="match status" value="1"/>
</dbReference>
<reference evidence="3" key="2">
    <citation type="submission" date="2025-09" db="UniProtKB">
        <authorList>
            <consortium name="Ensembl"/>
        </authorList>
    </citation>
    <scope>IDENTIFICATION</scope>
</reference>
<dbReference type="PROSITE" id="PS50805">
    <property type="entry name" value="KRAB"/>
    <property type="match status" value="2"/>
</dbReference>
<dbReference type="InterPro" id="IPR001909">
    <property type="entry name" value="KRAB"/>
</dbReference>
<sequence length="331" mass="36312">MRGAASAGVRKATPLPGRGAPRTKPRASRGPTAGTPAALALPARGRPRSGNGLASKGRRGAAPTGPGHTALPSRDTALPQERNQKLEAAGTGIETKAMSQGLVTFGDVAIDFSQEEWEWLSPIQRNLYRKVMLENYRNLASLGLCVSKPDVISLLEQGKEPWTVKRKMTRAGCPDLKAVWKIKELSLKRDFCEGKLSQAVIRERLTSYSLDYSLLGEHWDCDALFETQPGLVTMENLAIDFPQQLHPAQKNFCKNGLWENYSDVGSAGHCMAKPDLVSLLEQEKEPWMVKRELTGNLFSGECKRPTARQSTAFHRKAASSLVYGSLGLERK</sequence>
<dbReference type="InterPro" id="IPR050169">
    <property type="entry name" value="Krueppel_C2H2_ZnF"/>
</dbReference>
<gene>
    <name evidence="3" type="primary">ZFP28</name>
</gene>
<name>A0A2K6V2F9_SAIBB</name>
<dbReference type="Proteomes" id="UP000233220">
    <property type="component" value="Unplaced"/>
</dbReference>
<dbReference type="SMART" id="SM00349">
    <property type="entry name" value="KRAB"/>
    <property type="match status" value="2"/>
</dbReference>
<dbReference type="PANTHER" id="PTHR23232">
    <property type="entry name" value="KRAB DOMAIN C2H2 ZINC FINGER"/>
    <property type="match status" value="1"/>
</dbReference>
<evidence type="ECO:0000313" key="3">
    <source>
        <dbReference type="Ensembl" id="ENSSBOP00000038334.1"/>
    </source>
</evidence>